<dbReference type="InterPro" id="IPR010998">
    <property type="entry name" value="Integrase_recombinase_N"/>
</dbReference>
<dbReference type="CDD" id="cd00397">
    <property type="entry name" value="DNA_BRE_C"/>
    <property type="match status" value="1"/>
</dbReference>
<dbReference type="InterPro" id="IPR044068">
    <property type="entry name" value="CB"/>
</dbReference>
<evidence type="ECO:0000313" key="5">
    <source>
        <dbReference type="EMBL" id="QJB00111.1"/>
    </source>
</evidence>
<dbReference type="Gene3D" id="1.10.150.130">
    <property type="match status" value="1"/>
</dbReference>
<dbReference type="InterPro" id="IPR050090">
    <property type="entry name" value="Tyrosine_recombinase_XerCD"/>
</dbReference>
<evidence type="ECO:0000259" key="4">
    <source>
        <dbReference type="PROSITE" id="PS51900"/>
    </source>
</evidence>
<evidence type="ECO:0000256" key="1">
    <source>
        <dbReference type="ARBA" id="ARBA00023125"/>
    </source>
</evidence>
<dbReference type="Pfam" id="PF00589">
    <property type="entry name" value="Phage_integrase"/>
    <property type="match status" value="1"/>
</dbReference>
<dbReference type="GO" id="GO:0003677">
    <property type="term" value="F:DNA binding"/>
    <property type="evidence" value="ECO:0007669"/>
    <property type="project" value="UniProtKB-KW"/>
</dbReference>
<dbReference type="InterPro" id="IPR013762">
    <property type="entry name" value="Integrase-like_cat_sf"/>
</dbReference>
<dbReference type="PROSITE" id="PS51898">
    <property type="entry name" value="TYR_RECOMBINASE"/>
    <property type="match status" value="1"/>
</dbReference>
<gene>
    <name evidence="5" type="ORF">MM171A00692_0016</name>
</gene>
<dbReference type="GO" id="GO:0015074">
    <property type="term" value="P:DNA integration"/>
    <property type="evidence" value="ECO:0007669"/>
    <property type="project" value="InterPro"/>
</dbReference>
<dbReference type="PROSITE" id="PS51900">
    <property type="entry name" value="CB"/>
    <property type="match status" value="1"/>
</dbReference>
<dbReference type="InterPro" id="IPR011010">
    <property type="entry name" value="DNA_brk_join_enz"/>
</dbReference>
<dbReference type="PANTHER" id="PTHR30349">
    <property type="entry name" value="PHAGE INTEGRASE-RELATED"/>
    <property type="match status" value="1"/>
</dbReference>
<feature type="domain" description="Core-binding (CB)" evidence="4">
    <location>
        <begin position="14"/>
        <end position="114"/>
    </location>
</feature>
<accession>A0A6M3LXL3</accession>
<feature type="domain" description="Tyr recombinase" evidence="3">
    <location>
        <begin position="136"/>
        <end position="320"/>
    </location>
</feature>
<dbReference type="GO" id="GO:0006310">
    <property type="term" value="P:DNA recombination"/>
    <property type="evidence" value="ECO:0007669"/>
    <property type="project" value="UniProtKB-KW"/>
</dbReference>
<protein>
    <submittedName>
        <fullName evidence="5">Putative site-specific tyrosine recombinase</fullName>
    </submittedName>
</protein>
<sequence>MVTENLEKTIRRTPSLKGLIQSYLISRGHLSPQTQRYYRICLNNFTWYAGRQGWSEEAEEVLTRENIRTFLDYVRTERDRWGYRDPTRSSSRPASPATVNHYGRVLKRLVRWATDEEDLLPDTGIWRLKLPGPHYRQVEPYTDEEVLSMLQSCTDEYQKVSRFLGSRNRAIISFLADTGMRLSELSGIKTSDVHPGLKQVRVLGKGQKMRVLPLEGESSKALQAYLLHRPDSSPWLWLSEEGQHLGPESITSMVERLKRRSGVRSGGLVHRFRHYFATRYLEAGGNPSSLRLLLGHESYAMVLHYTRMVEARKALGEHAHFSPLDHLIRGNNSKKDDWDWGIK</sequence>
<dbReference type="AlphaFoldDB" id="A0A6M3LXL3"/>
<evidence type="ECO:0000256" key="2">
    <source>
        <dbReference type="ARBA" id="ARBA00023172"/>
    </source>
</evidence>
<dbReference type="EMBL" id="MT143681">
    <property type="protein sequence ID" value="QJB00111.1"/>
    <property type="molecule type" value="Genomic_DNA"/>
</dbReference>
<organism evidence="5">
    <name type="scientific">viral metagenome</name>
    <dbReference type="NCBI Taxonomy" id="1070528"/>
    <lineage>
        <taxon>unclassified sequences</taxon>
        <taxon>metagenomes</taxon>
        <taxon>organismal metagenomes</taxon>
    </lineage>
</organism>
<dbReference type="Gene3D" id="1.10.443.10">
    <property type="entry name" value="Intergrase catalytic core"/>
    <property type="match status" value="1"/>
</dbReference>
<dbReference type="PANTHER" id="PTHR30349:SF41">
    <property type="entry name" value="INTEGRASE_RECOMBINASE PROTEIN MJ0367-RELATED"/>
    <property type="match status" value="1"/>
</dbReference>
<reference evidence="5" key="1">
    <citation type="submission" date="2020-03" db="EMBL/GenBank/DDBJ databases">
        <title>The deep terrestrial virosphere.</title>
        <authorList>
            <person name="Holmfeldt K."/>
            <person name="Nilsson E."/>
            <person name="Simone D."/>
            <person name="Lopez-Fernandez M."/>
            <person name="Wu X."/>
            <person name="de Brujin I."/>
            <person name="Lundin D."/>
            <person name="Andersson A."/>
            <person name="Bertilsson S."/>
            <person name="Dopson M."/>
        </authorList>
    </citation>
    <scope>NUCLEOTIDE SEQUENCE</scope>
    <source>
        <strain evidence="5">MM171A00692</strain>
    </source>
</reference>
<keyword evidence="1" id="KW-0238">DNA-binding</keyword>
<dbReference type="InterPro" id="IPR002104">
    <property type="entry name" value="Integrase_catalytic"/>
</dbReference>
<proteinExistence type="predicted"/>
<name>A0A6M3LXL3_9ZZZZ</name>
<dbReference type="SUPFAM" id="SSF56349">
    <property type="entry name" value="DNA breaking-rejoining enzymes"/>
    <property type="match status" value="1"/>
</dbReference>
<keyword evidence="2" id="KW-0233">DNA recombination</keyword>
<evidence type="ECO:0000259" key="3">
    <source>
        <dbReference type="PROSITE" id="PS51898"/>
    </source>
</evidence>